<dbReference type="GO" id="GO:0030864">
    <property type="term" value="C:cortical actin cytoskeleton"/>
    <property type="evidence" value="ECO:0007669"/>
    <property type="project" value="TreeGrafter"/>
</dbReference>
<evidence type="ECO:0000256" key="1">
    <source>
        <dbReference type="ARBA" id="ARBA00022574"/>
    </source>
</evidence>
<evidence type="ECO:0000313" key="4">
    <source>
        <dbReference type="EMBL" id="CAD8819065.1"/>
    </source>
</evidence>
<feature type="repeat" description="WD" evidence="3">
    <location>
        <begin position="233"/>
        <end position="274"/>
    </location>
</feature>
<feature type="repeat" description="WD" evidence="3">
    <location>
        <begin position="581"/>
        <end position="617"/>
    </location>
</feature>
<accession>A0A7S1ERG3</accession>
<dbReference type="Gene3D" id="2.130.10.10">
    <property type="entry name" value="YVTN repeat-like/Quinoprotein amine dehydrogenase"/>
    <property type="match status" value="2"/>
</dbReference>
<dbReference type="InterPro" id="IPR011047">
    <property type="entry name" value="Quinoprotein_ADH-like_sf"/>
</dbReference>
<dbReference type="AlphaFoldDB" id="A0A7S1ERG3"/>
<dbReference type="SMART" id="SM00320">
    <property type="entry name" value="WD40"/>
    <property type="match status" value="9"/>
</dbReference>
<feature type="repeat" description="WD" evidence="3">
    <location>
        <begin position="59"/>
        <end position="100"/>
    </location>
</feature>
<dbReference type="PROSITE" id="PS50294">
    <property type="entry name" value="WD_REPEATS_REGION"/>
    <property type="match status" value="4"/>
</dbReference>
<sequence>MPADSIHKKFLVGGTPNTTKSEGCHLSADPTGETDHIAYASGRSAVVRSLSDPADYLVFLAHTANVTVARFSPDGKLVASADEYGIVKVWDAKTGIEKTEFQGSSSIIRDIVFLPDMKFMLIGGEAKGTYAKPVKYPSGGSTGSCKGHIKRVLAVDGRQKPSKQLICASEDFKVSVHKGPPVSEFAVPTLLTYHSNFVNDIRYSPDQMRFASCSTDRTVCIVNAETLEVEFTMNGHEASVLQVCWSADGTELYSCGSDKTVRVWDTATGTEKAVITVGDEPWHMQCSVVYVPKTDEFVSLSLSGELNVFDRGATAPKAKLRGHAKVPVGISLVGDSLFSADYSGAISCWDVSSGKYAQSSEKSFSGSGPITLAAIGANSKVVATVGSDGNVFLVPTETLEFPEPINIKGGGLDICVTPSGEGLASCVVLNESRMVALGYDGSTVAEYVFESDSRAICVAVSPDGAHVAFSYEIRGGEGILQFATLEGGEFKLSENKVTMHTPAHRMAFSPDGSTVVVGEVSRRVKFYTSSGEDIVGGGLVHTARVDAVAFAPDGKFATTGGLDGSVAVWEVGVKGEHRRLQTAHRGGVTGIAYAPDGTIYTTGGDNTIVAWSMDPSE</sequence>
<gene>
    <name evidence="4" type="ORF">TOLI1172_LOCUS3454</name>
</gene>
<dbReference type="EMBL" id="HBFP01004862">
    <property type="protein sequence ID" value="CAD8819065.1"/>
    <property type="molecule type" value="Transcribed_RNA"/>
</dbReference>
<reference evidence="4" key="1">
    <citation type="submission" date="2021-01" db="EMBL/GenBank/DDBJ databases">
        <authorList>
            <person name="Corre E."/>
            <person name="Pelletier E."/>
            <person name="Niang G."/>
            <person name="Scheremetjew M."/>
            <person name="Finn R."/>
            <person name="Kale V."/>
            <person name="Holt S."/>
            <person name="Cochrane G."/>
            <person name="Meng A."/>
            <person name="Brown T."/>
            <person name="Cohen L."/>
        </authorList>
    </citation>
    <scope>NUCLEOTIDE SEQUENCE</scope>
    <source>
        <strain evidence="4">CCMP3278</strain>
    </source>
</reference>
<protein>
    <recommendedName>
        <fullName evidence="5">Anaphase-promoting complex subunit 4 WD40 domain-containing protein</fullName>
    </recommendedName>
</protein>
<evidence type="ECO:0000256" key="3">
    <source>
        <dbReference type="PROSITE-ProRule" id="PRU00221"/>
    </source>
</evidence>
<dbReference type="CDD" id="cd00200">
    <property type="entry name" value="WD40"/>
    <property type="match status" value="1"/>
</dbReference>
<dbReference type="PANTHER" id="PTHR19856:SF0">
    <property type="entry name" value="WD REPEAT-CONTAINING PROTEIN 1"/>
    <property type="match status" value="1"/>
</dbReference>
<keyword evidence="1 3" id="KW-0853">WD repeat</keyword>
<dbReference type="InterPro" id="IPR036322">
    <property type="entry name" value="WD40_repeat_dom_sf"/>
</dbReference>
<dbReference type="PANTHER" id="PTHR19856">
    <property type="entry name" value="WD-REPEATCONTAINING PROTEIN WDR1"/>
    <property type="match status" value="1"/>
</dbReference>
<evidence type="ECO:0000256" key="2">
    <source>
        <dbReference type="ARBA" id="ARBA00022737"/>
    </source>
</evidence>
<dbReference type="GO" id="GO:0051015">
    <property type="term" value="F:actin filament binding"/>
    <property type="evidence" value="ECO:0007669"/>
    <property type="project" value="TreeGrafter"/>
</dbReference>
<keyword evidence="2" id="KW-0677">Repeat</keyword>
<proteinExistence type="predicted"/>
<dbReference type="SUPFAM" id="SSF50978">
    <property type="entry name" value="WD40 repeat-like"/>
    <property type="match status" value="1"/>
</dbReference>
<organism evidence="4">
    <name type="scientific">Timspurckia oligopyrenoides</name>
    <dbReference type="NCBI Taxonomy" id="708627"/>
    <lineage>
        <taxon>Eukaryota</taxon>
        <taxon>Rhodophyta</taxon>
        <taxon>Bangiophyceae</taxon>
        <taxon>Porphyridiales</taxon>
        <taxon>Porphyridiaceae</taxon>
        <taxon>Timspurckia</taxon>
    </lineage>
</organism>
<evidence type="ECO:0008006" key="5">
    <source>
        <dbReference type="Google" id="ProtNLM"/>
    </source>
</evidence>
<name>A0A7S1ERG3_9RHOD</name>
<dbReference type="SUPFAM" id="SSF50998">
    <property type="entry name" value="Quinoprotein alcohol dehydrogenase-like"/>
    <property type="match status" value="1"/>
</dbReference>
<dbReference type="InterPro" id="IPR015943">
    <property type="entry name" value="WD40/YVTN_repeat-like_dom_sf"/>
</dbReference>
<dbReference type="InterPro" id="IPR019775">
    <property type="entry name" value="WD40_repeat_CS"/>
</dbReference>
<dbReference type="InterPro" id="IPR001680">
    <property type="entry name" value="WD40_rpt"/>
</dbReference>
<dbReference type="GO" id="GO:0030042">
    <property type="term" value="P:actin filament depolymerization"/>
    <property type="evidence" value="ECO:0007669"/>
    <property type="project" value="TreeGrafter"/>
</dbReference>
<dbReference type="Pfam" id="PF00400">
    <property type="entry name" value="WD40"/>
    <property type="match status" value="5"/>
</dbReference>
<dbReference type="PROSITE" id="PS50082">
    <property type="entry name" value="WD_REPEATS_2"/>
    <property type="match status" value="4"/>
</dbReference>
<dbReference type="PROSITE" id="PS00678">
    <property type="entry name" value="WD_REPEATS_1"/>
    <property type="match status" value="2"/>
</dbReference>
<feature type="repeat" description="WD" evidence="3">
    <location>
        <begin position="541"/>
        <end position="571"/>
    </location>
</feature>